<dbReference type="GO" id="GO:0000287">
    <property type="term" value="F:magnesium ion binding"/>
    <property type="evidence" value="ECO:0007669"/>
    <property type="project" value="UniProtKB-UniRule"/>
</dbReference>
<accession>A0A1L8CX38</accession>
<dbReference type="InterPro" id="IPR001441">
    <property type="entry name" value="UPP_synth-like"/>
</dbReference>
<feature type="binding site" evidence="2">
    <location>
        <position position="200"/>
    </location>
    <ligand>
        <name>substrate</name>
    </ligand>
</feature>
<dbReference type="GO" id="GO:0005829">
    <property type="term" value="C:cytosol"/>
    <property type="evidence" value="ECO:0007669"/>
    <property type="project" value="TreeGrafter"/>
</dbReference>
<reference evidence="4" key="1">
    <citation type="submission" date="2016-12" db="EMBL/GenBank/DDBJ databases">
        <title>Draft Genome Sequences od Carboxydothermus pertinax and islandicus, Hydrogenogenic Carboxydotrophic Bacteria.</title>
        <authorList>
            <person name="Fukuyama Y."/>
            <person name="Ohmae K."/>
            <person name="Yoneda Y."/>
            <person name="Yoshida T."/>
            <person name="Sako Y."/>
        </authorList>
    </citation>
    <scope>NUCLEOTIDE SEQUENCE [LARGE SCALE GENOMIC DNA]</scope>
    <source>
        <strain evidence="4">Ug1</strain>
    </source>
</reference>
<dbReference type="FunFam" id="3.40.1180.10:FF:000001">
    <property type="entry name" value="(2E,6E)-farnesyl-diphosphate-specific ditrans,polycis-undecaprenyl-diphosphate synthase"/>
    <property type="match status" value="1"/>
</dbReference>
<dbReference type="InterPro" id="IPR018520">
    <property type="entry name" value="UPP_synth-like_CS"/>
</dbReference>
<keyword evidence="2" id="KW-0479">Metal-binding</keyword>
<feature type="binding site" evidence="2">
    <location>
        <begin position="206"/>
        <end position="208"/>
    </location>
    <ligand>
        <name>substrate</name>
    </ligand>
</feature>
<comment type="cofactor">
    <cofactor evidence="2">
        <name>Mg(2+)</name>
        <dbReference type="ChEBI" id="CHEBI:18420"/>
    </cofactor>
    <text evidence="2">Binds 2 magnesium ions per subunit.</text>
</comment>
<dbReference type="NCBIfam" id="TIGR00055">
    <property type="entry name" value="uppS"/>
    <property type="match status" value="1"/>
</dbReference>
<sequence>MDFNFFKKRTVQVDFNDIDPAKLPKHIAIIMDGNGRWAKKRGMPRYFGHRAGVETVRRVVKLCAKLNVPYLTLYAFSTENWRRPQEEVNVLMNLLVEYIEKEIDELNREGVRLTVIGEVAELPEPARLALAKGIEKTRQNNRLNLILALNYGGRREIVEAVRKIADDVKSGKITPEQINEEFFANYLYTREFPDPDLLIRPSGEIRISNFLLWQIAYSEIWLTEVLWPDFSEEHLLQAIRDYQKRDRRFGGINYP</sequence>
<dbReference type="OrthoDB" id="4191603at2"/>
<feature type="binding site" evidence="2">
    <location>
        <position position="32"/>
    </location>
    <ligand>
        <name>Mg(2+)</name>
        <dbReference type="ChEBI" id="CHEBI:18420"/>
    </ligand>
</feature>
<feature type="binding site" evidence="2">
    <location>
        <position position="45"/>
    </location>
    <ligand>
        <name>substrate</name>
    </ligand>
</feature>
<keyword evidence="2" id="KW-0460">Magnesium</keyword>
<organism evidence="3 4">
    <name type="scientific">Carboxydothermus pertinax</name>
    <dbReference type="NCBI Taxonomy" id="870242"/>
    <lineage>
        <taxon>Bacteria</taxon>
        <taxon>Bacillati</taxon>
        <taxon>Bacillota</taxon>
        <taxon>Clostridia</taxon>
        <taxon>Thermoanaerobacterales</taxon>
        <taxon>Thermoanaerobacteraceae</taxon>
        <taxon>Carboxydothermus</taxon>
    </lineage>
</organism>
<dbReference type="HAMAP" id="MF_01139">
    <property type="entry name" value="ISPT"/>
    <property type="match status" value="1"/>
</dbReference>
<feature type="binding site" evidence="2">
    <location>
        <position position="219"/>
    </location>
    <ligand>
        <name>Mg(2+)</name>
        <dbReference type="ChEBI" id="CHEBI:18420"/>
    </ligand>
</feature>
<dbReference type="GO" id="GO:0016094">
    <property type="term" value="P:polyprenol biosynthetic process"/>
    <property type="evidence" value="ECO:0007669"/>
    <property type="project" value="TreeGrafter"/>
</dbReference>
<dbReference type="EMBL" id="BDJK01000055">
    <property type="protein sequence ID" value="GAV23467.1"/>
    <property type="molecule type" value="Genomic_DNA"/>
</dbReference>
<dbReference type="EC" id="2.5.1.-" evidence="2"/>
<keyword evidence="4" id="KW-1185">Reference proteome</keyword>
<dbReference type="CDD" id="cd00475">
    <property type="entry name" value="Cis_IPPS"/>
    <property type="match status" value="1"/>
</dbReference>
<comment type="similarity">
    <text evidence="2">Belongs to the UPP synthase family.</text>
</comment>
<dbReference type="PANTHER" id="PTHR10291:SF0">
    <property type="entry name" value="DEHYDRODOLICHYL DIPHOSPHATE SYNTHASE 2"/>
    <property type="match status" value="1"/>
</dbReference>
<protein>
    <recommendedName>
        <fullName evidence="2">Isoprenyl transferase</fullName>
        <ecNumber evidence="2">2.5.1.-</ecNumber>
    </recommendedName>
</protein>
<feature type="binding site" evidence="2">
    <location>
        <position position="49"/>
    </location>
    <ligand>
        <name>substrate</name>
    </ligand>
</feature>
<dbReference type="RefSeq" id="WP_075859882.1">
    <property type="nucleotide sequence ID" value="NZ_BDJK01000055.1"/>
</dbReference>
<dbReference type="NCBIfam" id="NF011405">
    <property type="entry name" value="PRK14830.1"/>
    <property type="match status" value="1"/>
</dbReference>
<dbReference type="GO" id="GO:0030145">
    <property type="term" value="F:manganese ion binding"/>
    <property type="evidence" value="ECO:0007669"/>
    <property type="project" value="TreeGrafter"/>
</dbReference>
<feature type="active site" evidence="2">
    <location>
        <position position="32"/>
    </location>
</feature>
<keyword evidence="1 2" id="KW-0808">Transferase</keyword>
<dbReference type="SUPFAM" id="SSF64005">
    <property type="entry name" value="Undecaprenyl diphosphate synthase"/>
    <property type="match status" value="1"/>
</dbReference>
<feature type="binding site" evidence="2">
    <location>
        <position position="37"/>
    </location>
    <ligand>
        <name>substrate</name>
    </ligand>
</feature>
<evidence type="ECO:0000313" key="4">
    <source>
        <dbReference type="Proteomes" id="UP000187485"/>
    </source>
</evidence>
<comment type="subunit">
    <text evidence="2">Homodimer.</text>
</comment>
<dbReference type="Gene3D" id="3.40.1180.10">
    <property type="entry name" value="Decaprenyl diphosphate synthase-like"/>
    <property type="match status" value="1"/>
</dbReference>
<proteinExistence type="inferred from homology"/>
<comment type="caution">
    <text evidence="3">The sequence shown here is derived from an EMBL/GenBank/DDBJ whole genome shotgun (WGS) entry which is preliminary data.</text>
</comment>
<name>A0A1L8CX38_9THEO</name>
<dbReference type="AlphaFoldDB" id="A0A1L8CX38"/>
<feature type="binding site" evidence="2">
    <location>
        <position position="83"/>
    </location>
    <ligand>
        <name>substrate</name>
    </ligand>
</feature>
<evidence type="ECO:0000313" key="3">
    <source>
        <dbReference type="EMBL" id="GAV23467.1"/>
    </source>
</evidence>
<dbReference type="Proteomes" id="UP000187485">
    <property type="component" value="Unassembled WGS sequence"/>
</dbReference>
<gene>
    <name evidence="3" type="ORF">cpu_19770</name>
</gene>
<evidence type="ECO:0000256" key="2">
    <source>
        <dbReference type="HAMAP-Rule" id="MF_01139"/>
    </source>
</evidence>
<feature type="binding site" evidence="2">
    <location>
        <begin position="33"/>
        <end position="36"/>
    </location>
    <ligand>
        <name>substrate</name>
    </ligand>
</feature>
<feature type="binding site" evidence="2">
    <location>
        <position position="81"/>
    </location>
    <ligand>
        <name>substrate</name>
    </ligand>
</feature>
<dbReference type="GO" id="GO:0008834">
    <property type="term" value="F:ditrans,polycis-undecaprenyl-diphosphate synthase [(2E,6E)-farnesyl-diphosphate specific] activity"/>
    <property type="evidence" value="ECO:0007669"/>
    <property type="project" value="TreeGrafter"/>
</dbReference>
<feature type="active site" description="Proton acceptor" evidence="2">
    <location>
        <position position="80"/>
    </location>
</feature>
<dbReference type="Pfam" id="PF01255">
    <property type="entry name" value="Prenyltransf"/>
    <property type="match status" value="1"/>
</dbReference>
<comment type="function">
    <text evidence="2">Catalyzes the condensation of isopentenyl diphosphate (IPP) with allylic pyrophosphates generating different type of terpenoids.</text>
</comment>
<dbReference type="STRING" id="870242.cpu_19770"/>
<dbReference type="InterPro" id="IPR036424">
    <property type="entry name" value="UPP_synth-like_sf"/>
</dbReference>
<dbReference type="PROSITE" id="PS01066">
    <property type="entry name" value="UPP_SYNTHASE"/>
    <property type="match status" value="1"/>
</dbReference>
<feature type="binding site" evidence="2">
    <location>
        <begin position="77"/>
        <end position="79"/>
    </location>
    <ligand>
        <name>substrate</name>
    </ligand>
</feature>
<evidence type="ECO:0000256" key="1">
    <source>
        <dbReference type="ARBA" id="ARBA00022679"/>
    </source>
</evidence>
<dbReference type="PANTHER" id="PTHR10291">
    <property type="entry name" value="DEHYDRODOLICHYL DIPHOSPHATE SYNTHASE FAMILY MEMBER"/>
    <property type="match status" value="1"/>
</dbReference>